<evidence type="ECO:0000313" key="1">
    <source>
        <dbReference type="EMBL" id="CUS38197.1"/>
    </source>
</evidence>
<dbReference type="AlphaFoldDB" id="A0A0S4LL29"/>
<name>A0A0S4LL29_9BACT</name>
<dbReference type="STRING" id="1742973.COMA2_40234"/>
<dbReference type="Proteomes" id="UP000198736">
    <property type="component" value="Unassembled WGS sequence"/>
</dbReference>
<sequence length="46" mass="5489">MIAVRELEVGKHLVVAYREYTDDGFVITACLTRRIRSLEKRRKLWP</sequence>
<protein>
    <submittedName>
        <fullName evidence="1">Uncharacterized protein</fullName>
    </submittedName>
</protein>
<dbReference type="EMBL" id="CZPZ01000031">
    <property type="protein sequence ID" value="CUS38197.1"/>
    <property type="molecule type" value="Genomic_DNA"/>
</dbReference>
<reference evidence="2" key="1">
    <citation type="submission" date="2015-10" db="EMBL/GenBank/DDBJ databases">
        <authorList>
            <person name="Luecker S."/>
            <person name="Luecker S."/>
        </authorList>
    </citation>
    <scope>NUCLEOTIDE SEQUENCE [LARGE SCALE GENOMIC DNA]</scope>
</reference>
<evidence type="ECO:0000313" key="2">
    <source>
        <dbReference type="Proteomes" id="UP000198736"/>
    </source>
</evidence>
<accession>A0A0S4LL29</accession>
<keyword evidence="2" id="KW-1185">Reference proteome</keyword>
<proteinExistence type="predicted"/>
<organism evidence="1 2">
    <name type="scientific">Candidatus Nitrospira nitrificans</name>
    <dbReference type="NCBI Taxonomy" id="1742973"/>
    <lineage>
        <taxon>Bacteria</taxon>
        <taxon>Pseudomonadati</taxon>
        <taxon>Nitrospirota</taxon>
        <taxon>Nitrospiria</taxon>
        <taxon>Nitrospirales</taxon>
        <taxon>Nitrospiraceae</taxon>
        <taxon>Nitrospira</taxon>
    </lineage>
</organism>
<gene>
    <name evidence="1" type="ORF">COMA2_40234</name>
</gene>